<dbReference type="SMART" id="SM00530">
    <property type="entry name" value="HTH_XRE"/>
    <property type="match status" value="1"/>
</dbReference>
<dbReference type="CDD" id="cd00093">
    <property type="entry name" value="HTH_XRE"/>
    <property type="match status" value="1"/>
</dbReference>
<comment type="caution">
    <text evidence="3">The sequence shown here is derived from an EMBL/GenBank/DDBJ whole genome shotgun (WGS) entry which is preliminary data.</text>
</comment>
<dbReference type="Pfam" id="PF01381">
    <property type="entry name" value="HTH_3"/>
    <property type="match status" value="1"/>
</dbReference>
<organism evidence="3 4">
    <name type="scientific">Flavonifractor plautii</name>
    <name type="common">Fusobacterium plautii</name>
    <dbReference type="NCBI Taxonomy" id="292800"/>
    <lineage>
        <taxon>Bacteria</taxon>
        <taxon>Bacillati</taxon>
        <taxon>Bacillota</taxon>
        <taxon>Clostridia</taxon>
        <taxon>Eubacteriales</taxon>
        <taxon>Oscillospiraceae</taxon>
        <taxon>Flavonifractor</taxon>
    </lineage>
</organism>
<protein>
    <submittedName>
        <fullName evidence="3">Helix-turn-helix domain-containing protein</fullName>
    </submittedName>
</protein>
<feature type="domain" description="HTH cro/C1-type" evidence="2">
    <location>
        <begin position="8"/>
        <end position="62"/>
    </location>
</feature>
<dbReference type="SUPFAM" id="SSF47413">
    <property type="entry name" value="lambda repressor-like DNA-binding domains"/>
    <property type="match status" value="1"/>
</dbReference>
<dbReference type="RefSeq" id="WP_024722963.1">
    <property type="nucleotide sequence ID" value="NZ_CAXUMB010000008.1"/>
</dbReference>
<dbReference type="PROSITE" id="PS50943">
    <property type="entry name" value="HTH_CROC1"/>
    <property type="match status" value="1"/>
</dbReference>
<name>A0A6I2RBE2_FLAPL</name>
<dbReference type="PANTHER" id="PTHR46558">
    <property type="entry name" value="TRACRIPTIONAL REGULATORY PROTEIN-RELATED-RELATED"/>
    <property type="match status" value="1"/>
</dbReference>
<dbReference type="Gene3D" id="1.10.260.40">
    <property type="entry name" value="lambda repressor-like DNA-binding domains"/>
    <property type="match status" value="1"/>
</dbReference>
<accession>A0A6I2RBE2</accession>
<evidence type="ECO:0000259" key="2">
    <source>
        <dbReference type="PROSITE" id="PS50943"/>
    </source>
</evidence>
<evidence type="ECO:0000313" key="3">
    <source>
        <dbReference type="EMBL" id="MSB20572.1"/>
    </source>
</evidence>
<keyword evidence="1" id="KW-0238">DNA-binding</keyword>
<dbReference type="GO" id="GO:0003677">
    <property type="term" value="F:DNA binding"/>
    <property type="evidence" value="ECO:0007669"/>
    <property type="project" value="UniProtKB-KW"/>
</dbReference>
<reference evidence="3 4" key="1">
    <citation type="journal article" date="2019" name="Nat. Med.">
        <title>A library of human gut bacterial isolates paired with longitudinal multiomics data enables mechanistic microbiome research.</title>
        <authorList>
            <person name="Poyet M."/>
            <person name="Groussin M."/>
            <person name="Gibbons S.M."/>
            <person name="Avila-Pacheco J."/>
            <person name="Jiang X."/>
            <person name="Kearney S.M."/>
            <person name="Perrotta A.R."/>
            <person name="Berdy B."/>
            <person name="Zhao S."/>
            <person name="Lieberman T.D."/>
            <person name="Swanson P.K."/>
            <person name="Smith M."/>
            <person name="Roesemann S."/>
            <person name="Alexander J.E."/>
            <person name="Rich S.A."/>
            <person name="Livny J."/>
            <person name="Vlamakis H."/>
            <person name="Clish C."/>
            <person name="Bullock K."/>
            <person name="Deik A."/>
            <person name="Scott J."/>
            <person name="Pierce K.A."/>
            <person name="Xavier R.J."/>
            <person name="Alm E.J."/>
        </authorList>
    </citation>
    <scope>NUCLEOTIDE SEQUENCE [LARGE SCALE GENOMIC DNA]</scope>
    <source>
        <strain evidence="3 4">BIOML-A2</strain>
    </source>
</reference>
<dbReference type="EMBL" id="WKPR01000014">
    <property type="protein sequence ID" value="MSB20572.1"/>
    <property type="molecule type" value="Genomic_DNA"/>
</dbReference>
<gene>
    <name evidence="3" type="ORF">GKE97_13740</name>
</gene>
<dbReference type="PANTHER" id="PTHR46558:SF14">
    <property type="entry name" value="HTH-TYPE TRANSCRIPTIONAL REGULATOR ANSR"/>
    <property type="match status" value="1"/>
</dbReference>
<dbReference type="AlphaFoldDB" id="A0A6I2RBE2"/>
<evidence type="ECO:0000256" key="1">
    <source>
        <dbReference type="ARBA" id="ARBA00023125"/>
    </source>
</evidence>
<proteinExistence type="predicted"/>
<dbReference type="InterPro" id="IPR010982">
    <property type="entry name" value="Lambda_DNA-bd_dom_sf"/>
</dbReference>
<sequence>MIPFGQILQRLRNEKRWSQSKLAEKLGLSASQVANYEMGRRLPSLQILIDMARILGVSTDYLLGVENETKQILDVSDLTSEEISSVSSVIDCFRKYHQK</sequence>
<dbReference type="Proteomes" id="UP000434475">
    <property type="component" value="Unassembled WGS sequence"/>
</dbReference>
<dbReference type="InterPro" id="IPR001387">
    <property type="entry name" value="Cro/C1-type_HTH"/>
</dbReference>
<evidence type="ECO:0000313" key="4">
    <source>
        <dbReference type="Proteomes" id="UP000434475"/>
    </source>
</evidence>